<dbReference type="InterPro" id="IPR047109">
    <property type="entry name" value="CAD-like"/>
</dbReference>
<name>A0AAE0D9U0_COLKA</name>
<evidence type="ECO:0000313" key="6">
    <source>
        <dbReference type="EMBL" id="KAK2770402.1"/>
    </source>
</evidence>
<accession>A0AAE0D9U0</accession>
<evidence type="ECO:0000256" key="3">
    <source>
        <dbReference type="ARBA" id="ARBA00022833"/>
    </source>
</evidence>
<comment type="cofactor">
    <cofactor evidence="1">
        <name>Zn(2+)</name>
        <dbReference type="ChEBI" id="CHEBI:29105"/>
    </cofactor>
</comment>
<gene>
    <name evidence="6" type="ORF">CKAH01_14745</name>
</gene>
<evidence type="ECO:0000259" key="5">
    <source>
        <dbReference type="Pfam" id="PF00107"/>
    </source>
</evidence>
<protein>
    <submittedName>
        <fullName evidence="6">Alcohol dehydrogenase GroES-like domain-containing protein</fullName>
    </submittedName>
</protein>
<dbReference type="GO" id="GO:0046872">
    <property type="term" value="F:metal ion binding"/>
    <property type="evidence" value="ECO:0007669"/>
    <property type="project" value="UniProtKB-KW"/>
</dbReference>
<dbReference type="InterPro" id="IPR013149">
    <property type="entry name" value="ADH-like_C"/>
</dbReference>
<dbReference type="Proteomes" id="UP001281614">
    <property type="component" value="Unassembled WGS sequence"/>
</dbReference>
<organism evidence="6 7">
    <name type="scientific">Colletotrichum kahawae</name>
    <name type="common">Coffee berry disease fungus</name>
    <dbReference type="NCBI Taxonomy" id="34407"/>
    <lineage>
        <taxon>Eukaryota</taxon>
        <taxon>Fungi</taxon>
        <taxon>Dikarya</taxon>
        <taxon>Ascomycota</taxon>
        <taxon>Pezizomycotina</taxon>
        <taxon>Sordariomycetes</taxon>
        <taxon>Hypocreomycetidae</taxon>
        <taxon>Glomerellales</taxon>
        <taxon>Glomerellaceae</taxon>
        <taxon>Colletotrichum</taxon>
        <taxon>Colletotrichum gloeosporioides species complex</taxon>
    </lineage>
</organism>
<dbReference type="FunFam" id="3.40.50.720:FF:000022">
    <property type="entry name" value="Cinnamyl alcohol dehydrogenase"/>
    <property type="match status" value="1"/>
</dbReference>
<proteinExistence type="predicted"/>
<dbReference type="Gene3D" id="3.40.50.720">
    <property type="entry name" value="NAD(P)-binding Rossmann-like Domain"/>
    <property type="match status" value="1"/>
</dbReference>
<keyword evidence="7" id="KW-1185">Reference proteome</keyword>
<evidence type="ECO:0000256" key="1">
    <source>
        <dbReference type="ARBA" id="ARBA00001947"/>
    </source>
</evidence>
<reference evidence="6" key="1">
    <citation type="submission" date="2023-02" db="EMBL/GenBank/DDBJ databases">
        <title>Colletotrichum kahawae CIFC_Que2 genome sequencing and assembly.</title>
        <authorList>
            <person name="Baroncelli R."/>
        </authorList>
    </citation>
    <scope>NUCLEOTIDE SEQUENCE</scope>
    <source>
        <strain evidence="6">CIFC_Que2</strain>
    </source>
</reference>
<dbReference type="GO" id="GO:0016616">
    <property type="term" value="F:oxidoreductase activity, acting on the CH-OH group of donors, NAD or NADP as acceptor"/>
    <property type="evidence" value="ECO:0007669"/>
    <property type="project" value="InterPro"/>
</dbReference>
<dbReference type="Gene3D" id="3.90.180.10">
    <property type="entry name" value="Medium-chain alcohol dehydrogenases, catalytic domain"/>
    <property type="match status" value="1"/>
</dbReference>
<dbReference type="InterPro" id="IPR036291">
    <property type="entry name" value="NAD(P)-bd_dom_sf"/>
</dbReference>
<comment type="caution">
    <text evidence="6">The sequence shown here is derived from an EMBL/GenBank/DDBJ whole genome shotgun (WGS) entry which is preliminary data.</text>
</comment>
<evidence type="ECO:0000256" key="2">
    <source>
        <dbReference type="ARBA" id="ARBA00022723"/>
    </source>
</evidence>
<dbReference type="Pfam" id="PF00107">
    <property type="entry name" value="ADH_zinc_N"/>
    <property type="match status" value="1"/>
</dbReference>
<feature type="domain" description="Alcohol dehydrogenase-like C-terminal" evidence="5">
    <location>
        <begin position="29"/>
        <end position="153"/>
    </location>
</feature>
<sequence>MCAGAAVYSALKPAQVDKGSHVGVLGVGGLGHLAIQFANRMGGHVVVISHSPGKEADCRSFGASEFICMTGAERGSSLKGLKLLDTILLAGSKQPDWKSIIPMLRRGGTILAMTVDWSELKVSYMDLVTNAISIRGSLPCSPSLHNEMLDFVATHKVLPVIESFAFTADGINEAMEKLRSGERRYRGVLSWDW</sequence>
<keyword evidence="2" id="KW-0479">Metal-binding</keyword>
<dbReference type="AlphaFoldDB" id="A0AAE0D9U0"/>
<evidence type="ECO:0000313" key="7">
    <source>
        <dbReference type="Proteomes" id="UP001281614"/>
    </source>
</evidence>
<dbReference type="PANTHER" id="PTHR42683">
    <property type="entry name" value="ALDEHYDE REDUCTASE"/>
    <property type="match status" value="1"/>
</dbReference>
<keyword evidence="4" id="KW-0560">Oxidoreductase</keyword>
<evidence type="ECO:0000256" key="4">
    <source>
        <dbReference type="ARBA" id="ARBA00023002"/>
    </source>
</evidence>
<dbReference type="EMBL" id="VYYT01000096">
    <property type="protein sequence ID" value="KAK2770402.1"/>
    <property type="molecule type" value="Genomic_DNA"/>
</dbReference>
<keyword evidence="3" id="KW-0862">Zinc</keyword>
<dbReference type="SUPFAM" id="SSF51735">
    <property type="entry name" value="NAD(P)-binding Rossmann-fold domains"/>
    <property type="match status" value="1"/>
</dbReference>